<proteinExistence type="predicted"/>
<dbReference type="EMBL" id="GG657485">
    <property type="protein sequence ID" value="OAT14188.1"/>
    <property type="molecule type" value="Genomic_DNA"/>
</dbReference>
<gene>
    <name evidence="1" type="ORF">BDBG_17983</name>
</gene>
<accession>A0A179V413</accession>
<keyword evidence="2" id="KW-1185">Reference proteome</keyword>
<dbReference type="AlphaFoldDB" id="A0A179V413"/>
<dbReference type="RefSeq" id="XP_031581310.1">
    <property type="nucleotide sequence ID" value="XM_031725590.1"/>
</dbReference>
<dbReference type="VEuPathDB" id="FungiDB:BDBG_17983"/>
<dbReference type="Proteomes" id="UP000002038">
    <property type="component" value="Unassembled WGS sequence"/>
</dbReference>
<dbReference type="KEGG" id="bgh:BDBG_17983"/>
<evidence type="ECO:0000313" key="1">
    <source>
        <dbReference type="EMBL" id="OAT14188.1"/>
    </source>
</evidence>
<dbReference type="GeneID" id="42529492"/>
<sequence>MEPDTITARFGFEALSSRPWRGSFIPAKNPVLGLAVSVGDVWATSSPLNATPADPRRRQQLCSTRGVSLVAFLPFSPFSFCVFAPSAETVLLKICGSNNPGAHTYVQYIACTAVRQHSIRVESGPVSRFSGLGCAYRPWAWGGQTLPAYCSGNLAVPPCSNSFPLASFHAAPITKCASSLQAPAILFQEVFLRLQSSSTSFIAQKVFPDCITHGFR</sequence>
<organism evidence="1 2">
    <name type="scientific">Blastomyces gilchristii (strain SLH14081)</name>
    <name type="common">Blastomyces dermatitidis</name>
    <dbReference type="NCBI Taxonomy" id="559298"/>
    <lineage>
        <taxon>Eukaryota</taxon>
        <taxon>Fungi</taxon>
        <taxon>Dikarya</taxon>
        <taxon>Ascomycota</taxon>
        <taxon>Pezizomycotina</taxon>
        <taxon>Eurotiomycetes</taxon>
        <taxon>Eurotiomycetidae</taxon>
        <taxon>Onygenales</taxon>
        <taxon>Ajellomycetaceae</taxon>
        <taxon>Blastomyces</taxon>
    </lineage>
</organism>
<evidence type="ECO:0000313" key="2">
    <source>
        <dbReference type="Proteomes" id="UP000002038"/>
    </source>
</evidence>
<reference evidence="2" key="1">
    <citation type="journal article" date="2015" name="PLoS Genet.">
        <title>The dynamic genome and transcriptome of the human fungal pathogen Blastomyces and close relative Emmonsia.</title>
        <authorList>
            <person name="Munoz J.F."/>
            <person name="Gauthier G.M."/>
            <person name="Desjardins C.A."/>
            <person name="Gallo J.E."/>
            <person name="Holder J."/>
            <person name="Sullivan T.D."/>
            <person name="Marty A.J."/>
            <person name="Carmen J.C."/>
            <person name="Chen Z."/>
            <person name="Ding L."/>
            <person name="Gujja S."/>
            <person name="Magrini V."/>
            <person name="Misas E."/>
            <person name="Mitreva M."/>
            <person name="Priest M."/>
            <person name="Saif S."/>
            <person name="Whiston E.A."/>
            <person name="Young S."/>
            <person name="Zeng Q."/>
            <person name="Goldman W.E."/>
            <person name="Mardis E.R."/>
            <person name="Taylor J.W."/>
            <person name="McEwen J.G."/>
            <person name="Clay O.K."/>
            <person name="Klein B.S."/>
            <person name="Cuomo C.A."/>
        </authorList>
    </citation>
    <scope>NUCLEOTIDE SEQUENCE [LARGE SCALE GENOMIC DNA]</scope>
    <source>
        <strain evidence="2">SLH14081</strain>
    </source>
</reference>
<name>A0A179V413_BLAGS</name>
<protein>
    <submittedName>
        <fullName evidence="1">Uncharacterized protein</fullName>
    </submittedName>
</protein>